<feature type="compositionally biased region" description="Basic residues" evidence="1">
    <location>
        <begin position="196"/>
        <end position="205"/>
    </location>
</feature>
<dbReference type="AlphaFoldDB" id="A0AAV7TDI0"/>
<evidence type="ECO:0000256" key="1">
    <source>
        <dbReference type="SAM" id="MobiDB-lite"/>
    </source>
</evidence>
<organism evidence="2 3">
    <name type="scientific">Pleurodeles waltl</name>
    <name type="common">Iberian ribbed newt</name>
    <dbReference type="NCBI Taxonomy" id="8319"/>
    <lineage>
        <taxon>Eukaryota</taxon>
        <taxon>Metazoa</taxon>
        <taxon>Chordata</taxon>
        <taxon>Craniata</taxon>
        <taxon>Vertebrata</taxon>
        <taxon>Euteleostomi</taxon>
        <taxon>Amphibia</taxon>
        <taxon>Batrachia</taxon>
        <taxon>Caudata</taxon>
        <taxon>Salamandroidea</taxon>
        <taxon>Salamandridae</taxon>
        <taxon>Pleurodelinae</taxon>
        <taxon>Pleurodeles</taxon>
    </lineage>
</organism>
<proteinExistence type="predicted"/>
<feature type="region of interest" description="Disordered" evidence="1">
    <location>
        <begin position="161"/>
        <end position="228"/>
    </location>
</feature>
<reference evidence="2" key="1">
    <citation type="journal article" date="2022" name="bioRxiv">
        <title>Sequencing and chromosome-scale assembly of the giantPleurodeles waltlgenome.</title>
        <authorList>
            <person name="Brown T."/>
            <person name="Elewa A."/>
            <person name="Iarovenko S."/>
            <person name="Subramanian E."/>
            <person name="Araus A.J."/>
            <person name="Petzold A."/>
            <person name="Susuki M."/>
            <person name="Suzuki K.-i.T."/>
            <person name="Hayashi T."/>
            <person name="Toyoda A."/>
            <person name="Oliveira C."/>
            <person name="Osipova E."/>
            <person name="Leigh N.D."/>
            <person name="Simon A."/>
            <person name="Yun M.H."/>
        </authorList>
    </citation>
    <scope>NUCLEOTIDE SEQUENCE</scope>
    <source>
        <strain evidence="2">20211129_DDA</strain>
        <tissue evidence="2">Liver</tissue>
    </source>
</reference>
<feature type="compositionally biased region" description="Basic and acidic residues" evidence="1">
    <location>
        <begin position="216"/>
        <end position="228"/>
    </location>
</feature>
<name>A0AAV7TDI0_PLEWA</name>
<feature type="region of interest" description="Disordered" evidence="1">
    <location>
        <begin position="76"/>
        <end position="141"/>
    </location>
</feature>
<evidence type="ECO:0000313" key="3">
    <source>
        <dbReference type="Proteomes" id="UP001066276"/>
    </source>
</evidence>
<evidence type="ECO:0000313" key="2">
    <source>
        <dbReference type="EMBL" id="KAJ1174655.1"/>
    </source>
</evidence>
<feature type="region of interest" description="Disordered" evidence="1">
    <location>
        <begin position="1"/>
        <end position="25"/>
    </location>
</feature>
<gene>
    <name evidence="2" type="ORF">NDU88_006475</name>
</gene>
<dbReference type="EMBL" id="JANPWB010000007">
    <property type="protein sequence ID" value="KAJ1174655.1"/>
    <property type="molecule type" value="Genomic_DNA"/>
</dbReference>
<sequence length="228" mass="23606">MMSPLIAAGRVSSDRRPTQRRAGQTTQVPLVDSLCGCPGLVSATGRSSLKFPLGGGAQIPQPLHPLPDLHKSQVLTPEGPRCLRGLRSSLGPKGERPGPGGRPVSKRIGCARAGRPRSPPVPATVNGSAPGAAQAPGRSGAVRALSVERRQSPLTLAEMLRPGADASAPGAGRPTPSAARTARQVCFRGRASPGRPRFRPTRGCRHQGTLGIPRSRGTEPRKAECSSG</sequence>
<keyword evidence="3" id="KW-1185">Reference proteome</keyword>
<protein>
    <submittedName>
        <fullName evidence="2">Uncharacterized protein</fullName>
    </submittedName>
</protein>
<comment type="caution">
    <text evidence="2">The sequence shown here is derived from an EMBL/GenBank/DDBJ whole genome shotgun (WGS) entry which is preliminary data.</text>
</comment>
<dbReference type="Proteomes" id="UP001066276">
    <property type="component" value="Chromosome 4_1"/>
</dbReference>
<accession>A0AAV7TDI0</accession>